<evidence type="ECO:0000256" key="5">
    <source>
        <dbReference type="ARBA" id="ARBA00022485"/>
    </source>
</evidence>
<dbReference type="CDD" id="cd10030">
    <property type="entry name" value="UDG-F4_TTUDGA_SPO1dp_like"/>
    <property type="match status" value="1"/>
</dbReference>
<organism evidence="13">
    <name type="scientific">bioreactor metagenome</name>
    <dbReference type="NCBI Taxonomy" id="1076179"/>
    <lineage>
        <taxon>unclassified sequences</taxon>
        <taxon>metagenomes</taxon>
        <taxon>ecological metagenomes</taxon>
    </lineage>
</organism>
<dbReference type="GO" id="GO:0051539">
    <property type="term" value="F:4 iron, 4 sulfur cluster binding"/>
    <property type="evidence" value="ECO:0007669"/>
    <property type="project" value="UniProtKB-KW"/>
</dbReference>
<keyword evidence="11" id="KW-0234">DNA repair</keyword>
<comment type="caution">
    <text evidence="13">The sequence shown here is derived from an EMBL/GenBank/DDBJ whole genome shotgun (WGS) entry which is preliminary data.</text>
</comment>
<dbReference type="GO" id="GO:0046872">
    <property type="term" value="F:metal ion binding"/>
    <property type="evidence" value="ECO:0007669"/>
    <property type="project" value="UniProtKB-KW"/>
</dbReference>
<evidence type="ECO:0000256" key="8">
    <source>
        <dbReference type="ARBA" id="ARBA00022801"/>
    </source>
</evidence>
<evidence type="ECO:0000259" key="12">
    <source>
        <dbReference type="SMART" id="SM00986"/>
    </source>
</evidence>
<dbReference type="Gene3D" id="3.40.470.10">
    <property type="entry name" value="Uracil-DNA glycosylase-like domain"/>
    <property type="match status" value="1"/>
</dbReference>
<dbReference type="GO" id="GO:0004844">
    <property type="term" value="F:uracil DNA N-glycosylase activity"/>
    <property type="evidence" value="ECO:0007669"/>
    <property type="project" value="UniProtKB-EC"/>
</dbReference>
<evidence type="ECO:0000256" key="11">
    <source>
        <dbReference type="ARBA" id="ARBA00023204"/>
    </source>
</evidence>
<dbReference type="PANTHER" id="PTHR33693:SF1">
    <property type="entry name" value="TYPE-4 URACIL-DNA GLYCOSYLASE"/>
    <property type="match status" value="1"/>
</dbReference>
<dbReference type="InterPro" id="IPR005122">
    <property type="entry name" value="Uracil-DNA_glycosylase-like"/>
</dbReference>
<dbReference type="InterPro" id="IPR051536">
    <property type="entry name" value="UDG_Type-4/5"/>
</dbReference>
<dbReference type="PANTHER" id="PTHR33693">
    <property type="entry name" value="TYPE-5 URACIL-DNA GLYCOSYLASE"/>
    <property type="match status" value="1"/>
</dbReference>
<evidence type="ECO:0000256" key="6">
    <source>
        <dbReference type="ARBA" id="ARBA00022723"/>
    </source>
</evidence>
<accession>A0A645IY26</accession>
<comment type="similarity">
    <text evidence="2">Belongs to the uracil-DNA glycosylase (UDG) superfamily. Type 4 (UDGa) family.</text>
</comment>
<gene>
    <name evidence="13" type="primary">tmung_6</name>
    <name evidence="13" type="ORF">SDC9_204033</name>
</gene>
<keyword evidence="6" id="KW-0479">Metal-binding</keyword>
<comment type="catalytic activity">
    <reaction evidence="1">
        <text>Hydrolyzes single-stranded DNA or mismatched double-stranded DNA and polynucleotides, releasing free uracil.</text>
        <dbReference type="EC" id="3.2.2.27"/>
    </reaction>
</comment>
<dbReference type="GO" id="GO:0006281">
    <property type="term" value="P:DNA repair"/>
    <property type="evidence" value="ECO:0007669"/>
    <property type="project" value="UniProtKB-KW"/>
</dbReference>
<dbReference type="SUPFAM" id="SSF52141">
    <property type="entry name" value="Uracil-DNA glycosylase-like"/>
    <property type="match status" value="1"/>
</dbReference>
<evidence type="ECO:0000256" key="9">
    <source>
        <dbReference type="ARBA" id="ARBA00023004"/>
    </source>
</evidence>
<dbReference type="NCBIfam" id="TIGR00758">
    <property type="entry name" value="UDG_fam4"/>
    <property type="match status" value="1"/>
</dbReference>
<dbReference type="EC" id="3.2.2.27" evidence="3"/>
<dbReference type="Pfam" id="PF03167">
    <property type="entry name" value="UDG"/>
    <property type="match status" value="1"/>
</dbReference>
<keyword evidence="7" id="KW-0227">DNA damage</keyword>
<dbReference type="InterPro" id="IPR036895">
    <property type="entry name" value="Uracil-DNA_glycosylase-like_sf"/>
</dbReference>
<reference evidence="13" key="1">
    <citation type="submission" date="2019-08" db="EMBL/GenBank/DDBJ databases">
        <authorList>
            <person name="Kucharzyk K."/>
            <person name="Murdoch R.W."/>
            <person name="Higgins S."/>
            <person name="Loffler F."/>
        </authorList>
    </citation>
    <scope>NUCLEOTIDE SEQUENCE</scope>
</reference>
<feature type="domain" description="Uracil-DNA glycosylase-like" evidence="12">
    <location>
        <begin position="1"/>
        <end position="140"/>
    </location>
</feature>
<dbReference type="AlphaFoldDB" id="A0A645IY26"/>
<sequence>MFIGEAPGYYESVQRRPFVGRSGQLLRQTLQAVALQPEKVYISNIVKVRPPDNRDPLPEELLAFKPFLDQEIELIQPKLIVTLGRFSMAKFLPDVKVSQVHGRLHKIRWNEKTLYILPMYHPAAALRSTKMKESFLQDFQKIDKIVQWIEENKSADALVQNVKSALF</sequence>
<proteinExistence type="inferred from homology"/>
<name>A0A645IY26_9ZZZZ</name>
<keyword evidence="13" id="KW-0326">Glycosidase</keyword>
<dbReference type="EMBL" id="VSSQ01126578">
    <property type="protein sequence ID" value="MPN56345.1"/>
    <property type="molecule type" value="Genomic_DNA"/>
</dbReference>
<dbReference type="SMART" id="SM00986">
    <property type="entry name" value="UDG"/>
    <property type="match status" value="1"/>
</dbReference>
<keyword evidence="10" id="KW-0411">Iron-sulfur</keyword>
<evidence type="ECO:0000256" key="2">
    <source>
        <dbReference type="ARBA" id="ARBA00006521"/>
    </source>
</evidence>
<protein>
    <recommendedName>
        <fullName evidence="4">Type-4 uracil-DNA glycosylase</fullName>
        <ecNumber evidence="3">3.2.2.27</ecNumber>
    </recommendedName>
</protein>
<evidence type="ECO:0000256" key="1">
    <source>
        <dbReference type="ARBA" id="ARBA00001400"/>
    </source>
</evidence>
<evidence type="ECO:0000256" key="4">
    <source>
        <dbReference type="ARBA" id="ARBA00019403"/>
    </source>
</evidence>
<evidence type="ECO:0000256" key="7">
    <source>
        <dbReference type="ARBA" id="ARBA00022763"/>
    </source>
</evidence>
<evidence type="ECO:0000313" key="13">
    <source>
        <dbReference type="EMBL" id="MPN56345.1"/>
    </source>
</evidence>
<dbReference type="InterPro" id="IPR005273">
    <property type="entry name" value="Ura-DNA_glyco_family4"/>
</dbReference>
<keyword evidence="9" id="KW-0408">Iron</keyword>
<evidence type="ECO:0000256" key="3">
    <source>
        <dbReference type="ARBA" id="ARBA00012030"/>
    </source>
</evidence>
<evidence type="ECO:0000256" key="10">
    <source>
        <dbReference type="ARBA" id="ARBA00023014"/>
    </source>
</evidence>
<dbReference type="SMART" id="SM00987">
    <property type="entry name" value="UreE_C"/>
    <property type="match status" value="1"/>
</dbReference>
<keyword evidence="5" id="KW-0004">4Fe-4S</keyword>
<keyword evidence="8 13" id="KW-0378">Hydrolase</keyword>